<feature type="domain" description="DUF234" evidence="2">
    <location>
        <begin position="335"/>
        <end position="429"/>
    </location>
</feature>
<dbReference type="RefSeq" id="WP_170315930.1">
    <property type="nucleotide sequence ID" value="NZ_WHPN01000375.1"/>
</dbReference>
<gene>
    <name evidence="3" type="ORF">GCU69_25770</name>
</gene>
<sequence>MRPDWRCGVEFTGRAADLATLDGQLRTVTAGEGGTRGRAVIITGRRRVGKSRLMQEFCDRSGLPYTVFQATRGRNPTAEREDFTSTLAQSALAGADLVAGAPAPDWNQALRSLAIAVPDDAPSIAVIDEVPWLVEQDREFEGALQTVWDRYLSAKPVLLVLVGSDMSVMESLQTYGRPFFGRAAKMTVRPLHLADVQAMTGLSAAEAVDALLITGGFPELVQTWRPGLSRAEFLAEALDNPLSPLLVAGELSLLGEFPEASQSRAVLEAVGSGERSFSAIAQRAGGATPLASGTLSPILNTLLSKRVVATDLPLSTRPDTKNKRYRVADPYLRFWLAFLARAIPLVERGRGDVAMRRIERSWTAWRGRAVEPVVREALLRMLPDDEWPATEAVGGWWNRQNNPEIDLIGADREPVAGGVHFVGSVKWLENQPFGRREYDALVRDMLAVPGTSPDTPLVAVSRSGVTDGLPLAAHWGPDDLVRAWRVR</sequence>
<dbReference type="Gene3D" id="3.40.50.300">
    <property type="entry name" value="P-loop containing nucleotide triphosphate hydrolases"/>
    <property type="match status" value="1"/>
</dbReference>
<organism evidence="3 4">
    <name type="scientific">Streptomyces lycii</name>
    <dbReference type="NCBI Taxonomy" id="2654337"/>
    <lineage>
        <taxon>Bacteria</taxon>
        <taxon>Bacillati</taxon>
        <taxon>Actinomycetota</taxon>
        <taxon>Actinomycetes</taxon>
        <taxon>Kitasatosporales</taxon>
        <taxon>Streptomycetaceae</taxon>
        <taxon>Streptomyces</taxon>
    </lineage>
</organism>
<evidence type="ECO:0000259" key="2">
    <source>
        <dbReference type="Pfam" id="PF03008"/>
    </source>
</evidence>
<protein>
    <submittedName>
        <fullName evidence="3">AAA family ATPase</fullName>
    </submittedName>
</protein>
<dbReference type="PANTHER" id="PTHR34704">
    <property type="entry name" value="ATPASE"/>
    <property type="match status" value="1"/>
</dbReference>
<dbReference type="Pfam" id="PF01637">
    <property type="entry name" value="ATPase_2"/>
    <property type="match status" value="1"/>
</dbReference>
<evidence type="ECO:0000313" key="4">
    <source>
        <dbReference type="Proteomes" id="UP000621266"/>
    </source>
</evidence>
<proteinExistence type="predicted"/>
<feature type="domain" description="ATPase" evidence="1">
    <location>
        <begin position="38"/>
        <end position="218"/>
    </location>
</feature>
<dbReference type="InterPro" id="IPR011579">
    <property type="entry name" value="ATPase_dom"/>
</dbReference>
<reference evidence="3 4" key="1">
    <citation type="submission" date="2019-10" db="EMBL/GenBank/DDBJ databases">
        <title>Streptomyces tenebrisbrunneis sp.nov., an endogenous actinomycete isolated from of Lycium ruthenicum.</title>
        <authorList>
            <person name="Ma L."/>
        </authorList>
    </citation>
    <scope>NUCLEOTIDE SEQUENCE [LARGE SCALE GENOMIC DNA]</scope>
    <source>
        <strain evidence="3 4">TRM 66187</strain>
    </source>
</reference>
<accession>A0ABQ7FB08</accession>
<comment type="caution">
    <text evidence="3">The sequence shown here is derived from an EMBL/GenBank/DDBJ whole genome shotgun (WGS) entry which is preliminary data.</text>
</comment>
<dbReference type="Pfam" id="PF03008">
    <property type="entry name" value="DUF234"/>
    <property type="match status" value="1"/>
</dbReference>
<dbReference type="EMBL" id="WHPN01000375">
    <property type="protein sequence ID" value="KAF4406261.1"/>
    <property type="molecule type" value="Genomic_DNA"/>
</dbReference>
<keyword evidence="4" id="KW-1185">Reference proteome</keyword>
<dbReference type="InterPro" id="IPR027417">
    <property type="entry name" value="P-loop_NTPase"/>
</dbReference>
<evidence type="ECO:0000313" key="3">
    <source>
        <dbReference type="EMBL" id="KAF4406261.1"/>
    </source>
</evidence>
<dbReference type="PANTHER" id="PTHR34704:SF1">
    <property type="entry name" value="ATPASE"/>
    <property type="match status" value="1"/>
</dbReference>
<name>A0ABQ7FB08_9ACTN</name>
<dbReference type="Proteomes" id="UP000621266">
    <property type="component" value="Unassembled WGS sequence"/>
</dbReference>
<dbReference type="SUPFAM" id="SSF52540">
    <property type="entry name" value="P-loop containing nucleoside triphosphate hydrolases"/>
    <property type="match status" value="1"/>
</dbReference>
<dbReference type="InterPro" id="IPR004256">
    <property type="entry name" value="DUF234"/>
</dbReference>
<evidence type="ECO:0000259" key="1">
    <source>
        <dbReference type="Pfam" id="PF01637"/>
    </source>
</evidence>